<evidence type="ECO:0000256" key="5">
    <source>
        <dbReference type="ARBA" id="ARBA00022827"/>
    </source>
</evidence>
<organism evidence="8 9">
    <name type="scientific">Acetobacter indonesiensis</name>
    <dbReference type="NCBI Taxonomy" id="104101"/>
    <lineage>
        <taxon>Bacteria</taxon>
        <taxon>Pseudomonadati</taxon>
        <taxon>Pseudomonadota</taxon>
        <taxon>Alphaproteobacteria</taxon>
        <taxon>Acetobacterales</taxon>
        <taxon>Acetobacteraceae</taxon>
        <taxon>Acetobacter</taxon>
    </lineage>
</organism>
<evidence type="ECO:0000256" key="6">
    <source>
        <dbReference type="ARBA" id="ARBA00022857"/>
    </source>
</evidence>
<dbReference type="EMBL" id="JOPA01000052">
    <property type="protein sequence ID" value="OUI90305.1"/>
    <property type="molecule type" value="Genomic_DNA"/>
</dbReference>
<dbReference type="Gene3D" id="3.50.50.60">
    <property type="entry name" value="FAD/NAD(P)-binding domain"/>
    <property type="match status" value="1"/>
</dbReference>
<dbReference type="PRINTS" id="PR00411">
    <property type="entry name" value="PNDRDTASEI"/>
</dbReference>
<reference evidence="9" key="1">
    <citation type="submission" date="2014-06" db="EMBL/GenBank/DDBJ databases">
        <authorList>
            <person name="Winans N.J."/>
            <person name="Newell P.D."/>
            <person name="Douglas A.E."/>
        </authorList>
    </citation>
    <scope>NUCLEOTIDE SEQUENCE [LARGE SCALE GENOMIC DNA]</scope>
</reference>
<keyword evidence="5" id="KW-0274">FAD</keyword>
<evidence type="ECO:0000256" key="2">
    <source>
        <dbReference type="ARBA" id="ARBA00004924"/>
    </source>
</evidence>
<dbReference type="RefSeq" id="WP_086660080.1">
    <property type="nucleotide sequence ID" value="NZ_JBJJWX010000017.1"/>
</dbReference>
<accession>A0A252AKV0</accession>
<proteinExistence type="inferred from homology"/>
<dbReference type="PRINTS" id="PR00368">
    <property type="entry name" value="FADPNR"/>
</dbReference>
<dbReference type="InterPro" id="IPR050982">
    <property type="entry name" value="Auxin_biosynth/cation_transpt"/>
</dbReference>
<keyword evidence="7" id="KW-0560">Oxidoreductase</keyword>
<comment type="pathway">
    <text evidence="2">Siderophore biosynthesis.</text>
</comment>
<evidence type="ECO:0000313" key="8">
    <source>
        <dbReference type="EMBL" id="OUI90305.1"/>
    </source>
</evidence>
<dbReference type="Pfam" id="PF13434">
    <property type="entry name" value="Lys_Orn_oxgnase"/>
    <property type="match status" value="1"/>
</dbReference>
<dbReference type="SUPFAM" id="SSF51905">
    <property type="entry name" value="FAD/NAD(P)-binding domain"/>
    <property type="match status" value="1"/>
</dbReference>
<evidence type="ECO:0000313" key="9">
    <source>
        <dbReference type="Proteomes" id="UP000194641"/>
    </source>
</evidence>
<evidence type="ECO:0000256" key="4">
    <source>
        <dbReference type="ARBA" id="ARBA00022630"/>
    </source>
</evidence>
<evidence type="ECO:0000256" key="3">
    <source>
        <dbReference type="ARBA" id="ARBA00007588"/>
    </source>
</evidence>
<dbReference type="InterPro" id="IPR025700">
    <property type="entry name" value="Lys/Orn_oxygenase"/>
</dbReference>
<dbReference type="InterPro" id="IPR036188">
    <property type="entry name" value="FAD/NAD-bd_sf"/>
</dbReference>
<comment type="similarity">
    <text evidence="3">Belongs to the lysine N(6)-hydroxylase/L-ornithine N(5)-oxygenase family.</text>
</comment>
<comment type="caution">
    <text evidence="8">The sequence shown here is derived from an EMBL/GenBank/DDBJ whole genome shotgun (WGS) entry which is preliminary data.</text>
</comment>
<dbReference type="PANTHER" id="PTHR43539">
    <property type="entry name" value="FLAVIN-BINDING MONOOXYGENASE-LIKE PROTEIN (AFU_ORTHOLOGUE AFUA_4G09220)"/>
    <property type="match status" value="1"/>
</dbReference>
<keyword evidence="4" id="KW-0285">Flavoprotein</keyword>
<dbReference type="AlphaFoldDB" id="A0A252AKV0"/>
<dbReference type="Proteomes" id="UP000194641">
    <property type="component" value="Unassembled WGS sequence"/>
</dbReference>
<sequence>MNANVEIGVSGLDVLEARLAQDMAWLKIPAPAWTPAIEKDGQHVSDVIVIGAGMAGITASAMLLRYGIHDQVVYDEAREGLEGPWLTYARMDTLRSAKDLVGPAMGLPALTFRAYYEARFGTEAWQGLGKIPRRLWAEYLLWLRKVLNIPVQNGIKVTNIQPRADGVVQVTRVQNGQAQTVLARHVVLANGRDGLGGPAVPAIAHQIDKKYWAHSAEAIGFAALKDKRVIVVGGGASAMDNAATALEAGAGRVDMLIRRKDLPRVHKFNGIKSMGVVHGFAALPDDWKWRFLGYVFDESTPPPGPSVLRVSKHANAHFHLGNSIFDLKENANSVTVVTNNKTYEADFIIFATGFKVDLAQRPELNAIADKIKFWSDRYTPPASLNLTPGALKELQNTPDLGLSFQFLEKTPGACPGLERVHCYTYPAVTSHGKLSGDIPAISEGADRLARGIISELFVEDKEKHFHNLCIFSEPELTGSEWHDEG</sequence>
<comment type="cofactor">
    <cofactor evidence="1">
        <name>FAD</name>
        <dbReference type="ChEBI" id="CHEBI:57692"/>
    </cofactor>
</comment>
<dbReference type="GO" id="GO:0050660">
    <property type="term" value="F:flavin adenine dinucleotide binding"/>
    <property type="evidence" value="ECO:0007669"/>
    <property type="project" value="TreeGrafter"/>
</dbReference>
<evidence type="ECO:0000256" key="7">
    <source>
        <dbReference type="ARBA" id="ARBA00023002"/>
    </source>
</evidence>
<protein>
    <submittedName>
        <fullName evidence="8">FAD-dependent oxidoreductase</fullName>
    </submittedName>
</protein>
<dbReference type="PANTHER" id="PTHR43539:SF91">
    <property type="entry name" value="FAD-DEPENDENT URATE HYDROXYLASE"/>
    <property type="match status" value="1"/>
</dbReference>
<keyword evidence="6" id="KW-0521">NADP</keyword>
<name>A0A252AKV0_9PROT</name>
<evidence type="ECO:0000256" key="1">
    <source>
        <dbReference type="ARBA" id="ARBA00001974"/>
    </source>
</evidence>
<dbReference type="GO" id="GO:0004497">
    <property type="term" value="F:monooxygenase activity"/>
    <property type="evidence" value="ECO:0007669"/>
    <property type="project" value="TreeGrafter"/>
</dbReference>
<gene>
    <name evidence="8" type="ORF">HK17_13980</name>
</gene>